<protein>
    <submittedName>
        <fullName evidence="1">Uncharacterized protein</fullName>
    </submittedName>
</protein>
<evidence type="ECO:0000313" key="1">
    <source>
        <dbReference type="EMBL" id="KKO77479.1"/>
    </source>
</evidence>
<sequence>MGFFKVVAGLLAAGGVGYGAYSVLGPDSADDVITVQNVVDGDTIDVAQDGETTRIRLLNIDTPEMGKECLAEEAKQYLAGLLPVGTVVTLEYDDEREDKYGRTLAGVFKEGSLINASVAEEGFAVPMKVGGNTRFFSEVSAAADRARAAGKGINSAGPECVFGDDGTYRSYRDARSTIDAAQHFQFDDMWNDEQFNGAHVHVSRVADAKKSISALEKAVAEQSDFQKEAFGHKQTELLDKLDNDATEIETLLNRKITYASDAREKKHAEEEAAREAAEAAQREAEEAARRAEQEAAEAARRTEQEAQQAAPAYQAPAAPAPSNPVDNYTGCRAYNGNYAMTSVDKKGRPYAKIDCTTRVQIG</sequence>
<evidence type="ECO:0000313" key="2">
    <source>
        <dbReference type="Proteomes" id="UP000034245"/>
    </source>
</evidence>
<dbReference type="EMBL" id="LAYQ01000024">
    <property type="protein sequence ID" value="KKO77479.1"/>
    <property type="molecule type" value="Genomic_DNA"/>
</dbReference>
<name>A0ACC4U8C0_9CORY</name>
<reference evidence="1" key="1">
    <citation type="submission" date="2015-04" db="EMBL/GenBank/DDBJ databases">
        <title>Draft Genome Sequences of Three Species of Emerging Human-Pathogenic Corynebacteria.</title>
        <authorList>
            <person name="Pacheco L.G."/>
            <person name="Mattos-Guaraldi A.L."/>
            <person name="Santos C.S."/>
            <person name="Veras A.O."/>
            <person name="Guimaraes L.C."/>
            <person name="Abreu V."/>
            <person name="Pereira F.L."/>
            <person name="Soares S.C."/>
            <person name="Dorella F.A."/>
            <person name="Carvalho A.F."/>
            <person name="Leal C.G."/>
            <person name="Figueiredo H.C."/>
            <person name="Ramos J.N."/>
            <person name="Vieira V."/>
            <person name="Farfour E."/>
            <person name="Guiso N."/>
            <person name="Hirata R.Jr."/>
            <person name="Ramos R.T."/>
            <person name="Azevedo V."/>
            <person name="Silva A."/>
        </authorList>
    </citation>
    <scope>NUCLEOTIDE SEQUENCE</scope>
    <source>
        <strain evidence="1">1941</strain>
    </source>
</reference>
<dbReference type="Proteomes" id="UP000034245">
    <property type="component" value="Unassembled WGS sequence"/>
</dbReference>
<organism evidence="1 2">
    <name type="scientific">Corynebacterium minutissimum</name>
    <dbReference type="NCBI Taxonomy" id="38301"/>
    <lineage>
        <taxon>Bacteria</taxon>
        <taxon>Bacillati</taxon>
        <taxon>Actinomycetota</taxon>
        <taxon>Actinomycetes</taxon>
        <taxon>Mycobacteriales</taxon>
        <taxon>Corynebacteriaceae</taxon>
        <taxon>Corynebacterium</taxon>
    </lineage>
</organism>
<comment type="caution">
    <text evidence="1">The sequence shown here is derived from an EMBL/GenBank/DDBJ whole genome shotgun (WGS) entry which is preliminary data.</text>
</comment>
<keyword evidence="2" id="KW-1185">Reference proteome</keyword>
<gene>
    <name evidence="1" type="ORF">WU87_11815</name>
</gene>
<proteinExistence type="predicted"/>
<accession>A0ACC4U8C0</accession>